<organism evidence="1 2">
    <name type="scientific">Ruegeria intermedia</name>
    <dbReference type="NCBI Taxonomy" id="996115"/>
    <lineage>
        <taxon>Bacteria</taxon>
        <taxon>Pseudomonadati</taxon>
        <taxon>Pseudomonadota</taxon>
        <taxon>Alphaproteobacteria</taxon>
        <taxon>Rhodobacterales</taxon>
        <taxon>Roseobacteraceae</taxon>
        <taxon>Ruegeria</taxon>
    </lineage>
</organism>
<keyword evidence="2" id="KW-1185">Reference proteome</keyword>
<dbReference type="Proteomes" id="UP000325134">
    <property type="component" value="Unassembled WGS sequence"/>
</dbReference>
<reference evidence="1 2" key="1">
    <citation type="submission" date="2016-11" db="EMBL/GenBank/DDBJ databases">
        <authorList>
            <person name="Varghese N."/>
            <person name="Submissions S."/>
        </authorList>
    </citation>
    <scope>NUCLEOTIDE SEQUENCE [LARGE SCALE GENOMIC DNA]</scope>
    <source>
        <strain evidence="1 2">DSM 29341</strain>
    </source>
</reference>
<gene>
    <name evidence="1" type="ORF">SAMN05444279_11964</name>
</gene>
<name>A0A1M4ZE46_9RHOB</name>
<sequence length="150" mass="17286">MSHPNSMVQWWDTTPIQALHEKGRDLQFELLWSFKTKDFEVVCEAYEPGFIDPWAHDKVVIDAVDRGDAMLTHLSARVYRRGVKVGEARLPDCIHVSEAPPEDSVLQRAFESVIVVDHSYRRKVARWAISDARKNLGELDLPGLYLRKKD</sequence>
<protein>
    <submittedName>
        <fullName evidence="1">Uncharacterized protein</fullName>
    </submittedName>
</protein>
<dbReference type="AlphaFoldDB" id="A0A1M4ZE46"/>
<evidence type="ECO:0000313" key="1">
    <source>
        <dbReference type="EMBL" id="SHF16314.1"/>
    </source>
</evidence>
<accession>A0A1M4ZE46</accession>
<dbReference type="EMBL" id="FQVK01000019">
    <property type="protein sequence ID" value="SHF16314.1"/>
    <property type="molecule type" value="Genomic_DNA"/>
</dbReference>
<dbReference type="RefSeq" id="WP_149776594.1">
    <property type="nucleotide sequence ID" value="NZ_FQVK01000019.1"/>
</dbReference>
<proteinExistence type="predicted"/>
<evidence type="ECO:0000313" key="2">
    <source>
        <dbReference type="Proteomes" id="UP000325134"/>
    </source>
</evidence>